<accession>A0ABT7PJ95</accession>
<organism evidence="1 2">
    <name type="scientific">Roseiconus lacunae</name>
    <dbReference type="NCBI Taxonomy" id="2605694"/>
    <lineage>
        <taxon>Bacteria</taxon>
        <taxon>Pseudomonadati</taxon>
        <taxon>Planctomycetota</taxon>
        <taxon>Planctomycetia</taxon>
        <taxon>Pirellulales</taxon>
        <taxon>Pirellulaceae</taxon>
        <taxon>Roseiconus</taxon>
    </lineage>
</organism>
<sequence length="97" mass="10846">MSPISVSGVGRLAAQNAGRFVQSRFDWANGVSSRVVWAGVDRRSRLCNSDRMAALPAGIQTPLGRSPWMLVSPSRILQRRLLNHTFFNRSVRIGFYL</sequence>
<dbReference type="RefSeq" id="WP_289163900.1">
    <property type="nucleotide sequence ID" value="NZ_JASZZN010000008.1"/>
</dbReference>
<keyword evidence="2" id="KW-1185">Reference proteome</keyword>
<evidence type="ECO:0000313" key="1">
    <source>
        <dbReference type="EMBL" id="MDM4016261.1"/>
    </source>
</evidence>
<name>A0ABT7PJ95_9BACT</name>
<proteinExistence type="predicted"/>
<comment type="caution">
    <text evidence="1">The sequence shown here is derived from an EMBL/GenBank/DDBJ whole genome shotgun (WGS) entry which is preliminary data.</text>
</comment>
<dbReference type="Proteomes" id="UP001239462">
    <property type="component" value="Unassembled WGS sequence"/>
</dbReference>
<dbReference type="EMBL" id="JASZZN010000008">
    <property type="protein sequence ID" value="MDM4016261.1"/>
    <property type="molecule type" value="Genomic_DNA"/>
</dbReference>
<reference evidence="1 2" key="1">
    <citation type="submission" date="2023-06" db="EMBL/GenBank/DDBJ databases">
        <title>Roseiconus lacunae JC819 isolated from Gulf of Mannar region, Tamil Nadu.</title>
        <authorList>
            <person name="Pk S."/>
            <person name="Ch S."/>
            <person name="Ch V.R."/>
        </authorList>
    </citation>
    <scope>NUCLEOTIDE SEQUENCE [LARGE SCALE GENOMIC DNA]</scope>
    <source>
        <strain evidence="1 2">JC819</strain>
    </source>
</reference>
<evidence type="ECO:0000313" key="2">
    <source>
        <dbReference type="Proteomes" id="UP001239462"/>
    </source>
</evidence>
<gene>
    <name evidence="1" type="ORF">QTN89_12535</name>
</gene>
<protein>
    <submittedName>
        <fullName evidence="1">Uncharacterized protein</fullName>
    </submittedName>
</protein>